<evidence type="ECO:0000256" key="4">
    <source>
        <dbReference type="ARBA" id="ARBA00022475"/>
    </source>
</evidence>
<keyword evidence="3" id="KW-0813">Transport</keyword>
<evidence type="ECO:0000256" key="6">
    <source>
        <dbReference type="ARBA" id="ARBA00022868"/>
    </source>
</evidence>
<keyword evidence="11" id="KW-0407">Ion channel</keyword>
<feature type="non-terminal residue" evidence="13">
    <location>
        <position position="328"/>
    </location>
</feature>
<evidence type="ECO:0000256" key="8">
    <source>
        <dbReference type="ARBA" id="ARBA00022989"/>
    </source>
</evidence>
<dbReference type="InterPro" id="IPR000990">
    <property type="entry name" value="Innexin"/>
</dbReference>
<evidence type="ECO:0000256" key="5">
    <source>
        <dbReference type="ARBA" id="ARBA00022692"/>
    </source>
</evidence>
<dbReference type="Proteomes" id="UP000595437">
    <property type="component" value="Chromosome 1"/>
</dbReference>
<comment type="subcellular location">
    <subcellularLocation>
        <location evidence="1">Cell junction</location>
        <location evidence="1">Gap junction</location>
    </subcellularLocation>
    <subcellularLocation>
        <location evidence="2">Cell membrane</location>
        <topology evidence="2">Multi-pass membrane protein</topology>
    </subcellularLocation>
</comment>
<evidence type="ECO:0000256" key="1">
    <source>
        <dbReference type="ARBA" id="ARBA00004610"/>
    </source>
</evidence>
<dbReference type="Pfam" id="PF00876">
    <property type="entry name" value="Innexin"/>
    <property type="match status" value="1"/>
</dbReference>
<keyword evidence="9" id="KW-0406">Ion transport</keyword>
<dbReference type="EMBL" id="CP045890">
    <property type="protein sequence ID" value="QQP55787.1"/>
    <property type="molecule type" value="Genomic_DNA"/>
</dbReference>
<gene>
    <name evidence="13" type="ORF">FKW44_000233</name>
</gene>
<evidence type="ECO:0000256" key="7">
    <source>
        <dbReference type="ARBA" id="ARBA00022949"/>
    </source>
</evidence>
<dbReference type="OrthoDB" id="5867527at2759"/>
<dbReference type="GO" id="GO:0005921">
    <property type="term" value="C:gap junction"/>
    <property type="evidence" value="ECO:0007669"/>
    <property type="project" value="UniProtKB-SubCell"/>
</dbReference>
<dbReference type="AlphaFoldDB" id="A0A7T8KH10"/>
<accession>A0A7T8KH10</accession>
<dbReference type="GO" id="GO:0034220">
    <property type="term" value="P:monoatomic ion transmembrane transport"/>
    <property type="evidence" value="ECO:0007669"/>
    <property type="project" value="UniProtKB-KW"/>
</dbReference>
<evidence type="ECO:0000256" key="3">
    <source>
        <dbReference type="ARBA" id="ARBA00022448"/>
    </source>
</evidence>
<feature type="transmembrane region" description="Helical" evidence="12">
    <location>
        <begin position="149"/>
        <end position="176"/>
    </location>
</feature>
<keyword evidence="6" id="KW-0303">Gap junction</keyword>
<dbReference type="GO" id="GO:0005886">
    <property type="term" value="C:plasma membrane"/>
    <property type="evidence" value="ECO:0007669"/>
    <property type="project" value="UniProtKB-SubCell"/>
</dbReference>
<evidence type="ECO:0000256" key="10">
    <source>
        <dbReference type="ARBA" id="ARBA00023136"/>
    </source>
</evidence>
<evidence type="ECO:0000313" key="13">
    <source>
        <dbReference type="EMBL" id="QQP55787.1"/>
    </source>
</evidence>
<evidence type="ECO:0000256" key="2">
    <source>
        <dbReference type="ARBA" id="ARBA00004651"/>
    </source>
</evidence>
<keyword evidence="4" id="KW-1003">Cell membrane</keyword>
<proteinExistence type="predicted"/>
<keyword evidence="14" id="KW-1185">Reference proteome</keyword>
<keyword evidence="8 12" id="KW-1133">Transmembrane helix</keyword>
<evidence type="ECO:0000256" key="11">
    <source>
        <dbReference type="ARBA" id="ARBA00023303"/>
    </source>
</evidence>
<protein>
    <submittedName>
        <fullName evidence="13">Innexin</fullName>
    </submittedName>
</protein>
<evidence type="ECO:0000256" key="12">
    <source>
        <dbReference type="SAM" id="Phobius"/>
    </source>
</evidence>
<name>A0A7T8KH10_CALRO</name>
<evidence type="ECO:0000313" key="14">
    <source>
        <dbReference type="Proteomes" id="UP000595437"/>
    </source>
</evidence>
<evidence type="ECO:0000256" key="9">
    <source>
        <dbReference type="ARBA" id="ARBA00023065"/>
    </source>
</evidence>
<sequence length="328" mass="39385">MADLFKIITRFSQSFLEVNTISIDNWTFKCYYKISVVLAVFCSVIPHPLRRGLCRECREQRRTGVLLLDVRELRYSLDYKGVCSGKDQNDGIDGSIMYNSYYQWIPIYLGGLMKYFGKGTRTRKIEDHLEKRDRLVSYFVSDIHNKYDIYYYGFVFCEILNLTILILVFCMTNVFLNYRFKFYGFRVIYYYLLPPEEQKTFAVNPMCYTFPRISSCDYYRFGTAEITPRSTFSMRFFLFRMRLNRYFKNNNQSQKIEEFMYKCSIGDWFILYQLSKNINRGFFMDFLQCLVRQINPDHNRDSTGDNLMEMMLKPSYKSQDSDPRKAEE</sequence>
<reference evidence="14" key="1">
    <citation type="submission" date="2021-01" db="EMBL/GenBank/DDBJ databases">
        <title>Caligus Genome Assembly.</title>
        <authorList>
            <person name="Gallardo-Escarate C."/>
        </authorList>
    </citation>
    <scope>NUCLEOTIDE SEQUENCE [LARGE SCALE GENOMIC DNA]</scope>
</reference>
<organism evidence="13 14">
    <name type="scientific">Caligus rogercresseyi</name>
    <name type="common">Sea louse</name>
    <dbReference type="NCBI Taxonomy" id="217165"/>
    <lineage>
        <taxon>Eukaryota</taxon>
        <taxon>Metazoa</taxon>
        <taxon>Ecdysozoa</taxon>
        <taxon>Arthropoda</taxon>
        <taxon>Crustacea</taxon>
        <taxon>Multicrustacea</taxon>
        <taxon>Hexanauplia</taxon>
        <taxon>Copepoda</taxon>
        <taxon>Siphonostomatoida</taxon>
        <taxon>Caligidae</taxon>
        <taxon>Caligus</taxon>
    </lineage>
</organism>
<keyword evidence="5 12" id="KW-0812">Transmembrane</keyword>
<keyword evidence="10 12" id="KW-0472">Membrane</keyword>
<keyword evidence="7" id="KW-0965">Cell junction</keyword>